<evidence type="ECO:0000259" key="3">
    <source>
        <dbReference type="Pfam" id="PF00171"/>
    </source>
</evidence>
<dbReference type="InterPro" id="IPR016161">
    <property type="entry name" value="Ald_DH/histidinol_DH"/>
</dbReference>
<dbReference type="Gene3D" id="3.40.309.10">
    <property type="entry name" value="Aldehyde Dehydrogenase, Chain A, domain 2"/>
    <property type="match status" value="1"/>
</dbReference>
<comment type="similarity">
    <text evidence="1">Belongs to the aldehyde dehydrogenase family.</text>
</comment>
<dbReference type="InterPro" id="IPR016163">
    <property type="entry name" value="Ald_DH_C"/>
</dbReference>
<dbReference type="PANTHER" id="PTHR43353">
    <property type="entry name" value="SUCCINATE-SEMIALDEHYDE DEHYDROGENASE, MITOCHONDRIAL"/>
    <property type="match status" value="1"/>
</dbReference>
<dbReference type="KEGG" id="rue:DT065_03645"/>
<dbReference type="SUPFAM" id="SSF53720">
    <property type="entry name" value="ALDH-like"/>
    <property type="match status" value="1"/>
</dbReference>
<evidence type="ECO:0000313" key="4">
    <source>
        <dbReference type="EMBL" id="AXF55201.1"/>
    </source>
</evidence>
<dbReference type="Gene3D" id="3.40.605.10">
    <property type="entry name" value="Aldehyde Dehydrogenase, Chain A, domain 1"/>
    <property type="match status" value="1"/>
</dbReference>
<dbReference type="Proteomes" id="UP000252100">
    <property type="component" value="Chromosome"/>
</dbReference>
<accession>A0A345BW70</accession>
<dbReference type="GO" id="GO:0009450">
    <property type="term" value="P:gamma-aminobutyric acid catabolic process"/>
    <property type="evidence" value="ECO:0007669"/>
    <property type="project" value="TreeGrafter"/>
</dbReference>
<dbReference type="EMBL" id="CP031092">
    <property type="protein sequence ID" value="AXF55201.1"/>
    <property type="molecule type" value="Genomic_DNA"/>
</dbReference>
<protein>
    <submittedName>
        <fullName evidence="4">NAD-dependent succinate-semialdehyde dehydrogenase</fullName>
    </submittedName>
</protein>
<proteinExistence type="inferred from homology"/>
<dbReference type="AlphaFoldDB" id="A0A345BW70"/>
<dbReference type="FunFam" id="3.40.605.10:FF:000026">
    <property type="entry name" value="Aldehyde dehydrogenase, putative"/>
    <property type="match status" value="1"/>
</dbReference>
<keyword evidence="2" id="KW-0560">Oxidoreductase</keyword>
<feature type="domain" description="Aldehyde dehydrogenase" evidence="3">
    <location>
        <begin position="7"/>
        <end position="468"/>
    </location>
</feature>
<dbReference type="OrthoDB" id="9762913at2"/>
<gene>
    <name evidence="4" type="ORF">DT065_03645</name>
</gene>
<dbReference type="GO" id="GO:0004777">
    <property type="term" value="F:succinate-semialdehyde dehydrogenase (NAD+) activity"/>
    <property type="evidence" value="ECO:0007669"/>
    <property type="project" value="TreeGrafter"/>
</dbReference>
<keyword evidence="5" id="KW-1185">Reference proteome</keyword>
<organism evidence="4 5">
    <name type="scientific">Salicibibacter kimchii</name>
    <dbReference type="NCBI Taxonomy" id="2099786"/>
    <lineage>
        <taxon>Bacteria</taxon>
        <taxon>Bacillati</taxon>
        <taxon>Bacillota</taxon>
        <taxon>Bacilli</taxon>
        <taxon>Bacillales</taxon>
        <taxon>Bacillaceae</taxon>
        <taxon>Salicibibacter</taxon>
    </lineage>
</organism>
<dbReference type="InterPro" id="IPR050740">
    <property type="entry name" value="Aldehyde_DH_Superfamily"/>
</dbReference>
<sequence>MYINGEWIQTNNVLEVSNPATSELVDEVFLVDKTQTEYAIKAAKKAISGWSATTAEKRAVYLNLVAEKLEERKSYFANIITKEMGKSIHNALYEVQAAANFFRWYAEEGRRVYGNTIPTSDNQKRISTIKQPVGVIGAITPWNFPLYMIARKFAPALAAGCTLILKPAPEAPLSSVELFKVFEEVGIPQGVVNLVLGEATEVASALMESHDVKKITFTGSTEVGKILMRQSADTVKKISMELGGHAPFIIFPDADVDLAVEGLVKSKFASTGQQCVSPNRIYVEESIYEIFAERLKDRVSLLKVGNGLDEANDIGAMISEDGLHKTHEHVKDAINKGANLVYGGSRLEDGEHANGYFYSPTVLTDTEEGMKILTEETFGPVIPLIRFSSEDEVIQKANETNYGLASYFYTKDLGRMHRVSEKLEFGIVGVNDPAPFVVQAPFGGVKESGIGKEGGFQGIEEYLETKYVSVLINGSTS</sequence>
<evidence type="ECO:0000256" key="2">
    <source>
        <dbReference type="ARBA" id="ARBA00023002"/>
    </source>
</evidence>
<dbReference type="RefSeq" id="WP_114370971.1">
    <property type="nucleotide sequence ID" value="NZ_CP031092.1"/>
</dbReference>
<dbReference type="InterPro" id="IPR015590">
    <property type="entry name" value="Aldehyde_DH_dom"/>
</dbReference>
<dbReference type="FunFam" id="3.40.605.10:FF:000005">
    <property type="entry name" value="Succinate-semialdehyde dehydrogenase I"/>
    <property type="match status" value="1"/>
</dbReference>
<evidence type="ECO:0000313" key="5">
    <source>
        <dbReference type="Proteomes" id="UP000252100"/>
    </source>
</evidence>
<name>A0A345BW70_9BACI</name>
<reference evidence="4 5" key="1">
    <citation type="journal article" date="2018" name="J. Microbiol.">
        <title>Salicibibacter kimchii gen. nov., sp. nov., a moderately halophilic and alkalitolerant bacterium in the family Bacillaceae, isolated from kimchi.</title>
        <authorList>
            <person name="Jang J.Y."/>
            <person name="Oh Y.J."/>
            <person name="Lim S.K."/>
            <person name="Park H.K."/>
            <person name="Lee C."/>
            <person name="Kim J.Y."/>
            <person name="Lee M.A."/>
            <person name="Choi H.J."/>
        </authorList>
    </citation>
    <scope>NUCLEOTIDE SEQUENCE [LARGE SCALE GENOMIC DNA]</scope>
    <source>
        <strain evidence="4 5">NKC1-1</strain>
    </source>
</reference>
<dbReference type="CDD" id="cd07103">
    <property type="entry name" value="ALDH_F5_SSADH_GabD"/>
    <property type="match status" value="1"/>
</dbReference>
<evidence type="ECO:0000256" key="1">
    <source>
        <dbReference type="ARBA" id="ARBA00009986"/>
    </source>
</evidence>
<dbReference type="PANTHER" id="PTHR43353:SF5">
    <property type="entry name" value="SUCCINATE-SEMIALDEHYDE DEHYDROGENASE, MITOCHONDRIAL"/>
    <property type="match status" value="1"/>
</dbReference>
<dbReference type="FunFam" id="3.40.309.10:FF:000004">
    <property type="entry name" value="Succinate-semialdehyde dehydrogenase I"/>
    <property type="match status" value="1"/>
</dbReference>
<dbReference type="Pfam" id="PF00171">
    <property type="entry name" value="Aldedh"/>
    <property type="match status" value="1"/>
</dbReference>
<dbReference type="InterPro" id="IPR016162">
    <property type="entry name" value="Ald_DH_N"/>
</dbReference>